<dbReference type="GO" id="GO:0006032">
    <property type="term" value="P:chitin catabolic process"/>
    <property type="evidence" value="ECO:0007669"/>
    <property type="project" value="UniProtKB-KW"/>
</dbReference>
<evidence type="ECO:0000256" key="12">
    <source>
        <dbReference type="RuleBase" id="RU000489"/>
    </source>
</evidence>
<dbReference type="EC" id="3.2.1.14" evidence="4"/>
<comment type="similarity">
    <text evidence="3">Belongs to the glycosyl hydrolase 18 family. Chitinase class V subfamily.</text>
</comment>
<evidence type="ECO:0000313" key="14">
    <source>
        <dbReference type="EMBL" id="PHH76999.1"/>
    </source>
</evidence>
<evidence type="ECO:0000256" key="4">
    <source>
        <dbReference type="ARBA" id="ARBA00012729"/>
    </source>
</evidence>
<dbReference type="PANTHER" id="PTHR13950">
    <property type="entry name" value="RABCONNECTIN-RELATED"/>
    <property type="match status" value="1"/>
</dbReference>
<dbReference type="SMART" id="SM00636">
    <property type="entry name" value="Glyco_18"/>
    <property type="match status" value="1"/>
</dbReference>
<dbReference type="EMBL" id="NJES01000138">
    <property type="protein sequence ID" value="PHH76999.1"/>
    <property type="molecule type" value="Genomic_DNA"/>
</dbReference>
<dbReference type="OrthoDB" id="342131at2759"/>
<dbReference type="InterPro" id="IPR022033">
    <property type="entry name" value="Rav1p_C"/>
</dbReference>
<keyword evidence="6" id="KW-0732">Signal</keyword>
<dbReference type="CDD" id="cd06548">
    <property type="entry name" value="GH18_chitinase"/>
    <property type="match status" value="1"/>
</dbReference>
<dbReference type="SUPFAM" id="SSF54556">
    <property type="entry name" value="Chitinase insertion domain"/>
    <property type="match status" value="1"/>
</dbReference>
<dbReference type="InterPro" id="IPR017853">
    <property type="entry name" value="GH"/>
</dbReference>
<evidence type="ECO:0000256" key="1">
    <source>
        <dbReference type="ARBA" id="ARBA00000822"/>
    </source>
</evidence>
<dbReference type="PROSITE" id="PS51910">
    <property type="entry name" value="GH18_2"/>
    <property type="match status" value="1"/>
</dbReference>
<accession>A0A2C5XMY5</accession>
<feature type="domain" description="GH18" evidence="13">
    <location>
        <begin position="999"/>
        <end position="1364"/>
    </location>
</feature>
<dbReference type="Pfam" id="PF00704">
    <property type="entry name" value="Glyco_hydro_18"/>
    <property type="match status" value="1"/>
</dbReference>
<keyword evidence="15" id="KW-1185">Reference proteome</keyword>
<dbReference type="SUPFAM" id="SSF51445">
    <property type="entry name" value="(Trans)glycosidases"/>
    <property type="match status" value="1"/>
</dbReference>
<dbReference type="InterPro" id="IPR001579">
    <property type="entry name" value="Glyco_hydro_18_chit_AS"/>
</dbReference>
<dbReference type="GO" id="GO:0000272">
    <property type="term" value="P:polysaccharide catabolic process"/>
    <property type="evidence" value="ECO:0007669"/>
    <property type="project" value="UniProtKB-KW"/>
</dbReference>
<keyword evidence="11" id="KW-0624">Polysaccharide degradation</keyword>
<evidence type="ECO:0000256" key="8">
    <source>
        <dbReference type="ARBA" id="ARBA00023024"/>
    </source>
</evidence>
<evidence type="ECO:0000259" key="13">
    <source>
        <dbReference type="PROSITE" id="PS51910"/>
    </source>
</evidence>
<dbReference type="FunFam" id="3.10.50.10:FF:000005">
    <property type="entry name" value="Endochitinase B1"/>
    <property type="match status" value="1"/>
</dbReference>
<evidence type="ECO:0000313" key="15">
    <source>
        <dbReference type="Proteomes" id="UP000226431"/>
    </source>
</evidence>
<evidence type="ECO:0000256" key="7">
    <source>
        <dbReference type="ARBA" id="ARBA00022801"/>
    </source>
</evidence>
<dbReference type="InterPro" id="IPR052208">
    <property type="entry name" value="DmX-like/RAVE_component"/>
</dbReference>
<evidence type="ECO:0000256" key="2">
    <source>
        <dbReference type="ARBA" id="ARBA00004613"/>
    </source>
</evidence>
<dbReference type="FunFam" id="3.20.20.80:FF:000075">
    <property type="entry name" value="Sporulation-specific chitinase"/>
    <property type="match status" value="1"/>
</dbReference>
<evidence type="ECO:0000256" key="5">
    <source>
        <dbReference type="ARBA" id="ARBA00022525"/>
    </source>
</evidence>
<comment type="catalytic activity">
    <reaction evidence="1">
        <text>Random endo-hydrolysis of N-acetyl-beta-D-glucosaminide (1-&gt;4)-beta-linkages in chitin and chitodextrins.</text>
        <dbReference type="EC" id="3.2.1.14"/>
    </reaction>
</comment>
<dbReference type="GO" id="GO:0008843">
    <property type="term" value="F:endochitinase activity"/>
    <property type="evidence" value="ECO:0007669"/>
    <property type="project" value="UniProtKB-EC"/>
</dbReference>
<dbReference type="GO" id="GO:0007035">
    <property type="term" value="P:vacuolar acidification"/>
    <property type="evidence" value="ECO:0007669"/>
    <property type="project" value="TreeGrafter"/>
</dbReference>
<dbReference type="Gene3D" id="3.10.50.10">
    <property type="match status" value="1"/>
</dbReference>
<keyword evidence="10 12" id="KW-0326">Glycosidase</keyword>
<reference evidence="14 15" key="1">
    <citation type="submission" date="2017-06" db="EMBL/GenBank/DDBJ databases">
        <title>Ant-infecting Ophiocordyceps genomes reveal a high diversity of potential behavioral manipulation genes and a possible major role for enterotoxins.</title>
        <authorList>
            <person name="De Bekker C."/>
            <person name="Evans H.C."/>
            <person name="Brachmann A."/>
            <person name="Hughes D.P."/>
        </authorList>
    </citation>
    <scope>NUCLEOTIDE SEQUENCE [LARGE SCALE GENOMIC DNA]</scope>
    <source>
        <strain evidence="14 15">Map16</strain>
    </source>
</reference>
<keyword evidence="7 12" id="KW-0378">Hydrolase</keyword>
<dbReference type="InterPro" id="IPR036322">
    <property type="entry name" value="WD40_repeat_dom_sf"/>
</dbReference>
<dbReference type="PANTHER" id="PTHR13950:SF9">
    <property type="entry name" value="RABCONNECTIN-3A"/>
    <property type="match status" value="1"/>
</dbReference>
<gene>
    <name evidence="14" type="ORF">CDD80_1021</name>
</gene>
<evidence type="ECO:0000256" key="3">
    <source>
        <dbReference type="ARBA" id="ARBA00008682"/>
    </source>
</evidence>
<evidence type="ECO:0000256" key="6">
    <source>
        <dbReference type="ARBA" id="ARBA00022729"/>
    </source>
</evidence>
<dbReference type="InterPro" id="IPR029070">
    <property type="entry name" value="Chitinase_insertion_sf"/>
</dbReference>
<organism evidence="14 15">
    <name type="scientific">Ophiocordyceps camponoti-rufipedis</name>
    <dbReference type="NCBI Taxonomy" id="2004952"/>
    <lineage>
        <taxon>Eukaryota</taxon>
        <taxon>Fungi</taxon>
        <taxon>Dikarya</taxon>
        <taxon>Ascomycota</taxon>
        <taxon>Pezizomycotina</taxon>
        <taxon>Sordariomycetes</taxon>
        <taxon>Hypocreomycetidae</taxon>
        <taxon>Hypocreales</taxon>
        <taxon>Ophiocordycipitaceae</taxon>
        <taxon>Ophiocordyceps</taxon>
    </lineage>
</organism>
<keyword evidence="5" id="KW-0964">Secreted</keyword>
<dbReference type="Proteomes" id="UP000226431">
    <property type="component" value="Unassembled WGS sequence"/>
</dbReference>
<dbReference type="InterPro" id="IPR011583">
    <property type="entry name" value="Chitinase_II/V-like_cat"/>
</dbReference>
<dbReference type="InterPro" id="IPR001223">
    <property type="entry name" value="Glyco_hydro18_cat"/>
</dbReference>
<comment type="caution">
    <text evidence="14">The sequence shown here is derived from an EMBL/GenBank/DDBJ whole genome shotgun (WGS) entry which is preliminary data.</text>
</comment>
<keyword evidence="9" id="KW-0119">Carbohydrate metabolism</keyword>
<dbReference type="STRING" id="2004952.A0A2C5XMY5"/>
<name>A0A2C5XMY5_9HYPO</name>
<keyword evidence="8" id="KW-0146">Chitin degradation</keyword>
<dbReference type="Pfam" id="PF12234">
    <property type="entry name" value="Rav1p_C"/>
    <property type="match status" value="1"/>
</dbReference>
<dbReference type="GO" id="GO:0043291">
    <property type="term" value="C:RAVE complex"/>
    <property type="evidence" value="ECO:0007669"/>
    <property type="project" value="TreeGrafter"/>
</dbReference>
<dbReference type="SUPFAM" id="SSF50978">
    <property type="entry name" value="WD40 repeat-like"/>
    <property type="match status" value="1"/>
</dbReference>
<sequence>MKHLTVTPGATLYSSLIKLLPIYSGFRRVSKIAQVRSQELITLGNFVQTGSFPHIETRCFYDAGAGTLHLILHAFDGSIGIFKSRIASLLSPGNDGSCLTLQAAWNGHSGPIKKIVRNYSGRAIMSRTNSGECIVWRHSSRSCKAADLPLSRQSFMVQRPHVLFVCILYQDHFAAFLCEDTITVWDCRQETALCLAELPLQVGGKFLCLIKLPRSEDEDCRAAHVATITSDGQGIVWTVNPPHPLEDPAQPCSTVISEFGRFDLEIADRLKHVLPVDPAGSRPILSSFLDIFARDVAISYTHTGRVDFWTARVDLARQGVDWLSTCSTETGIFDPALASGSVLKKAALVNSTRSQITIWDVGGSRLEFQQEYDGDAIQDLDWTSTPDSQSILAVGFQHRVVLLAQMRFDYLNKGPAWAPIREISIRQLTPHAIGDSTWLGDGHLVIGAGNQLFVYDRRAGSGESLMANVRLAHRQDGTWDLFEAVRKFNGPLPVFHPQFLSQCILAGKTILVRHVLAALNKTFKYLVPGEPVDDYLSLDMWKFYTATSASLSRTSEAATNQLREDPDGEEDEAEFSEHTASSINEKLVKIGISQLSGHEQIQLADMVECVALVERHRRSLDENGARFMLFYRQNALRKRRTSQMQLSWREINWAFHSKSQDMLVDFVSRQSHGKLLWEHARESGMFMWLSDLNAVKMQFEVIARNIYIESDVKDPVGCSLFYLALRKKGVLQGLWRTASWNKEQAATQRLLANNFEDARWRTAALKNAYALLSKRRFEYAAAFFLLADHLEDAAEICVGQLRDMQLAIAIIRVYEGDGGPVLRKVLQEEVLPEAAQQGNRWLASWAFWMLGRKDMAVRALIMPVHAILGTPCSPDLRSRFFLADDPALVVLYSQLRHQTLQTLRGASKVTPRLEWEFVLHSAKLYDRMGCDLLGLDLVRNWEFQQHTAAGFGGDVNPLKILRRRSSLIVDDMPSTSWKMEAQAGEKEKKAEMSPAFEEPDAAALLDSFGLGIYGRGYQPADLPVSQISHVLYSFMNLRADGTVYSGDTYADLEKHYPGDSWNDIGKNAYGCVKQLYLLKKANRNLKVMLSIGGWTWSTNFPAAASNSASRSNFAKSAVSFVKDWGFDGIDVDWEYPADDVQAGNMILLLQAVRDELDAFAAKSAPGHHFELSIAAPAGPANYKKLHMADLGRLLDHVNLMAYDFAGSWSNYSGHNANLYADKESPNATPFNTDDAVEAYMTGGVPAEKIVLGMPIYGRSFQSTEGIGKPFTGVGSGTWENGVWDYKALPKAGAPVLYDDTAKGFYSYDQTTKELISFDTPEMIKTKVSYLKDRGMGGSMFWEASADRKDGGSLISTSFHALGGIQSSQNWLSFPDSKYDNIRKGMSA</sequence>
<proteinExistence type="inferred from homology"/>
<dbReference type="Gene3D" id="3.20.20.80">
    <property type="entry name" value="Glycosidases"/>
    <property type="match status" value="1"/>
</dbReference>
<protein>
    <recommendedName>
        <fullName evidence="4">chitinase</fullName>
        <ecNumber evidence="4">3.2.1.14</ecNumber>
    </recommendedName>
</protein>
<evidence type="ECO:0000256" key="10">
    <source>
        <dbReference type="ARBA" id="ARBA00023295"/>
    </source>
</evidence>
<dbReference type="GO" id="GO:0008061">
    <property type="term" value="F:chitin binding"/>
    <property type="evidence" value="ECO:0007669"/>
    <property type="project" value="InterPro"/>
</dbReference>
<evidence type="ECO:0000256" key="11">
    <source>
        <dbReference type="ARBA" id="ARBA00023326"/>
    </source>
</evidence>
<dbReference type="PROSITE" id="PS01095">
    <property type="entry name" value="GH18_1"/>
    <property type="match status" value="1"/>
</dbReference>
<evidence type="ECO:0000256" key="9">
    <source>
        <dbReference type="ARBA" id="ARBA00023277"/>
    </source>
</evidence>
<dbReference type="GO" id="GO:0005576">
    <property type="term" value="C:extracellular region"/>
    <property type="evidence" value="ECO:0007669"/>
    <property type="project" value="UniProtKB-SubCell"/>
</dbReference>
<comment type="subcellular location">
    <subcellularLocation>
        <location evidence="2">Secreted</location>
    </subcellularLocation>
</comment>